<name>A0ABZ0K2Y2_9GAMM</name>
<reference evidence="1 2" key="1">
    <citation type="submission" date="2023-10" db="EMBL/GenBank/DDBJ databases">
        <title>Complete genome sequence of Shewanella sp. DAU334.</title>
        <authorList>
            <person name="Lee Y.-S."/>
            <person name="Jeong H.-R."/>
            <person name="Hwang E.-J."/>
            <person name="Choi Y.-L."/>
            <person name="Kim G.-D."/>
        </authorList>
    </citation>
    <scope>NUCLEOTIDE SEQUENCE [LARGE SCALE GENOMIC DNA]</scope>
    <source>
        <strain evidence="1 2">DAU334</strain>
    </source>
</reference>
<proteinExistence type="predicted"/>
<dbReference type="EMBL" id="CP136522">
    <property type="protein sequence ID" value="WOT06116.1"/>
    <property type="molecule type" value="Genomic_DNA"/>
</dbReference>
<dbReference type="RefSeq" id="WP_310470386.1">
    <property type="nucleotide sequence ID" value="NZ_CP136522.1"/>
</dbReference>
<evidence type="ECO:0000313" key="2">
    <source>
        <dbReference type="Proteomes" id="UP001529491"/>
    </source>
</evidence>
<accession>A0ABZ0K2Y2</accession>
<keyword evidence="2" id="KW-1185">Reference proteome</keyword>
<evidence type="ECO:0000313" key="1">
    <source>
        <dbReference type="EMBL" id="WOT06116.1"/>
    </source>
</evidence>
<gene>
    <name evidence="1" type="ORF">RGE70_04700</name>
</gene>
<sequence>MVKYSEIDDRVPILSGEHPTALAGLCAQVAMQANRSSIIWKGAVY</sequence>
<protein>
    <submittedName>
        <fullName evidence="1">Uncharacterized protein</fullName>
    </submittedName>
</protein>
<dbReference type="Proteomes" id="UP001529491">
    <property type="component" value="Chromosome"/>
</dbReference>
<organism evidence="1 2">
    <name type="scientific">Shewanella youngdeokensis</name>
    <dbReference type="NCBI Taxonomy" id="2999068"/>
    <lineage>
        <taxon>Bacteria</taxon>
        <taxon>Pseudomonadati</taxon>
        <taxon>Pseudomonadota</taxon>
        <taxon>Gammaproteobacteria</taxon>
        <taxon>Alteromonadales</taxon>
        <taxon>Shewanellaceae</taxon>
        <taxon>Shewanella</taxon>
    </lineage>
</organism>